<evidence type="ECO:0000256" key="9">
    <source>
        <dbReference type="ARBA" id="ARBA00023235"/>
    </source>
</evidence>
<dbReference type="OrthoDB" id="9803913at2"/>
<keyword evidence="3 13" id="KW-0378">Hydrolase</keyword>
<dbReference type="GO" id="GO:0051536">
    <property type="term" value="F:iron-sulfur cluster binding"/>
    <property type="evidence" value="ECO:0007669"/>
    <property type="project" value="UniProtKB-KW"/>
</dbReference>
<dbReference type="EC" id="3.6.4.12" evidence="13"/>
<dbReference type="InterPro" id="IPR027417">
    <property type="entry name" value="P-loop_NTPase"/>
</dbReference>
<dbReference type="PROSITE" id="PS51193">
    <property type="entry name" value="HELICASE_ATP_BIND_2"/>
    <property type="match status" value="1"/>
</dbReference>
<reference evidence="14" key="1">
    <citation type="submission" date="2017-02" db="EMBL/GenBank/DDBJ databases">
        <title>Comparative genomics and description of representatives of a novel lineage of planctomycetes thriving in anoxic sediments.</title>
        <authorList>
            <person name="Spring S."/>
            <person name="Bunk B."/>
            <person name="Sproer C."/>
        </authorList>
    </citation>
    <scope>NUCLEOTIDE SEQUENCE [LARGE SCALE GENOMIC DNA]</scope>
    <source>
        <strain evidence="14">SM-Chi-D1</strain>
    </source>
</reference>
<evidence type="ECO:0000256" key="3">
    <source>
        <dbReference type="ARBA" id="ARBA00022801"/>
    </source>
</evidence>
<keyword evidence="1" id="KW-0479">Metal-binding</keyword>
<dbReference type="PANTHER" id="PTHR11472:SF34">
    <property type="entry name" value="REGULATOR OF TELOMERE ELONGATION HELICASE 1"/>
    <property type="match status" value="1"/>
</dbReference>
<evidence type="ECO:0000259" key="11">
    <source>
        <dbReference type="PROSITE" id="PS51192"/>
    </source>
</evidence>
<evidence type="ECO:0000256" key="7">
    <source>
        <dbReference type="ARBA" id="ARBA00023014"/>
    </source>
</evidence>
<dbReference type="InterPro" id="IPR014001">
    <property type="entry name" value="Helicase_ATP-bd"/>
</dbReference>
<dbReference type="GO" id="GO:0005524">
    <property type="term" value="F:ATP binding"/>
    <property type="evidence" value="ECO:0007669"/>
    <property type="project" value="UniProtKB-KW"/>
</dbReference>
<dbReference type="Proteomes" id="UP000188181">
    <property type="component" value="Chromosome"/>
</dbReference>
<dbReference type="RefSeq" id="WP_146682497.1">
    <property type="nucleotide sequence ID" value="NZ_CP019646.1"/>
</dbReference>
<evidence type="ECO:0000313" key="13">
    <source>
        <dbReference type="EMBL" id="AQQ70217.1"/>
    </source>
</evidence>
<dbReference type="InterPro" id="IPR010614">
    <property type="entry name" value="RAD3-like_helicase_DEAD"/>
</dbReference>
<comment type="similarity">
    <text evidence="10">Belongs to the helicase family. DinG subfamily.</text>
</comment>
<dbReference type="PROSITE" id="PS00690">
    <property type="entry name" value="DEAH_ATP_HELICASE"/>
    <property type="match status" value="1"/>
</dbReference>
<dbReference type="SMART" id="SM00487">
    <property type="entry name" value="DEXDc"/>
    <property type="match status" value="1"/>
</dbReference>
<keyword evidence="6" id="KW-0408">Iron</keyword>
<organism evidence="13 14">
    <name type="scientific">Limihaloglobus sulfuriphilus</name>
    <dbReference type="NCBI Taxonomy" id="1851148"/>
    <lineage>
        <taxon>Bacteria</taxon>
        <taxon>Pseudomonadati</taxon>
        <taxon>Planctomycetota</taxon>
        <taxon>Phycisphaerae</taxon>
        <taxon>Sedimentisphaerales</taxon>
        <taxon>Sedimentisphaeraceae</taxon>
        <taxon>Limihaloglobus</taxon>
    </lineage>
</organism>
<proteinExistence type="inferred from homology"/>
<dbReference type="EMBL" id="CP019646">
    <property type="protein sequence ID" value="AQQ70217.1"/>
    <property type="molecule type" value="Genomic_DNA"/>
</dbReference>
<dbReference type="Gene3D" id="3.40.50.300">
    <property type="entry name" value="P-loop containing nucleotide triphosphate hydrolases"/>
    <property type="match status" value="2"/>
</dbReference>
<dbReference type="InterPro" id="IPR006555">
    <property type="entry name" value="ATP-dep_Helicase_C"/>
</dbReference>
<evidence type="ECO:0000256" key="2">
    <source>
        <dbReference type="ARBA" id="ARBA00022741"/>
    </source>
</evidence>
<name>A0A1Q2MD28_9BACT</name>
<evidence type="ECO:0000256" key="8">
    <source>
        <dbReference type="ARBA" id="ARBA00023125"/>
    </source>
</evidence>
<dbReference type="SMART" id="SM00491">
    <property type="entry name" value="HELICc2"/>
    <property type="match status" value="1"/>
</dbReference>
<dbReference type="GO" id="GO:0046872">
    <property type="term" value="F:metal ion binding"/>
    <property type="evidence" value="ECO:0007669"/>
    <property type="project" value="UniProtKB-KW"/>
</dbReference>
<dbReference type="InterPro" id="IPR002464">
    <property type="entry name" value="DNA/RNA_helicase_DEAH_CS"/>
</dbReference>
<dbReference type="Pfam" id="PF06733">
    <property type="entry name" value="DEAD_2"/>
    <property type="match status" value="1"/>
</dbReference>
<dbReference type="InterPro" id="IPR014013">
    <property type="entry name" value="Helic_SF1/SF2_ATP-bd_DinG/Rad3"/>
</dbReference>
<keyword evidence="14" id="KW-1185">Reference proteome</keyword>
<evidence type="ECO:0000256" key="1">
    <source>
        <dbReference type="ARBA" id="ARBA00022723"/>
    </source>
</evidence>
<keyword evidence="7" id="KW-0411">Iron-sulfur</keyword>
<feature type="domain" description="Helicase ATP-binding" evidence="11">
    <location>
        <begin position="42"/>
        <end position="277"/>
    </location>
</feature>
<feature type="domain" description="Helicase ATP-binding" evidence="12">
    <location>
        <begin position="20"/>
        <end position="287"/>
    </location>
</feature>
<accession>A0A1Q2MD28</accession>
<protein>
    <submittedName>
        <fullName evidence="13">Putative ATP-dependent helicase DinG</fullName>
        <ecNumber evidence="13">3.6.4.12</ecNumber>
    </submittedName>
</protein>
<sequence length="658" mass="73930">MISFETQVFDVDHILGPDGLVASGMRDYEHRPGQVAMSQAIMRSFETSRHLLAEAGTGTGKSFAYLTCAIFKAIENNCRVLVSTHTINLQEQLINKDLPFLAKVLPWEFNANIAKGRSNYICLRRFKFAKDAGATLFDGENSEMQLLAKWVKTTDDGSLSSIPFVPSPKTWEAVQSEHGNCKGRKCPSFRECFYMKARRSLETSNIIVANHALLFSDLVLKKQNGMGIIPDYAYIIVDEAHNIEQVAEQHIGINLSSSRIAYTLNGLFNSGKNTGLLKITGQSELCPLVDDCRKSSELFFQSAEDWIKQQGQSFSGRCPANFIEDTLSPALRALRIKLNSQAGKLDEEDDNRFELGRYVEILKDYEDAVSSFIKRPAEDDGFIYWLEYKAGRFARINLRSAPLEVGPHLQDFLYKPFPSIIATSATLSCGGEKGFDYLAGRIGLNDYDSIQLDSHFDYKNQVKVYIETALPEPNSFEFTKAAADKTLQYIKMTQGRAFVLFTSYRMLDEFADKLRGPLEDMGIQLLCQGSSIDRTTLLKEFVNDTQSVLFGTESFWQGVDVPGESLSNVIIVKLPFAVPSRPLIQGKIEQIRKKGGNPFNEFQLPSAIIKFKQGFGRLIRKKSDKGIVAILDSRIITKYYGRLFLKAIPECTVEQIRS</sequence>
<evidence type="ECO:0000256" key="10">
    <source>
        <dbReference type="ARBA" id="ARBA00038058"/>
    </source>
</evidence>
<dbReference type="PROSITE" id="PS51192">
    <property type="entry name" value="HELICASE_ATP_BIND_1"/>
    <property type="match status" value="1"/>
</dbReference>
<dbReference type="PANTHER" id="PTHR11472">
    <property type="entry name" value="DNA REPAIR DEAD HELICASE RAD3/XP-D SUBFAMILY MEMBER"/>
    <property type="match status" value="1"/>
</dbReference>
<dbReference type="GO" id="GO:0006139">
    <property type="term" value="P:nucleobase-containing compound metabolic process"/>
    <property type="evidence" value="ECO:0007669"/>
    <property type="project" value="InterPro"/>
</dbReference>
<dbReference type="AlphaFoldDB" id="A0A1Q2MD28"/>
<dbReference type="Pfam" id="PF13307">
    <property type="entry name" value="Helicase_C_2"/>
    <property type="match status" value="1"/>
</dbReference>
<keyword evidence="9" id="KW-0413">Isomerase</keyword>
<keyword evidence="5" id="KW-0067">ATP-binding</keyword>
<dbReference type="GO" id="GO:0003677">
    <property type="term" value="F:DNA binding"/>
    <property type="evidence" value="ECO:0007669"/>
    <property type="project" value="UniProtKB-KW"/>
</dbReference>
<dbReference type="GO" id="GO:0003678">
    <property type="term" value="F:DNA helicase activity"/>
    <property type="evidence" value="ECO:0007669"/>
    <property type="project" value="UniProtKB-EC"/>
</dbReference>
<keyword evidence="2" id="KW-0547">Nucleotide-binding</keyword>
<evidence type="ECO:0000256" key="4">
    <source>
        <dbReference type="ARBA" id="ARBA00022806"/>
    </source>
</evidence>
<dbReference type="STRING" id="1851148.SMSP2_00560"/>
<dbReference type="FunFam" id="3.40.50.300:FF:000437">
    <property type="entry name" value="ATP-dependent DNA helicase DinG"/>
    <property type="match status" value="1"/>
</dbReference>
<dbReference type="InterPro" id="IPR045028">
    <property type="entry name" value="DinG/Rad3-like"/>
</dbReference>
<keyword evidence="4 13" id="KW-0347">Helicase</keyword>
<gene>
    <name evidence="13" type="primary">dinG</name>
    <name evidence="13" type="ORF">SMSP2_00560</name>
</gene>
<dbReference type="KEGG" id="pbas:SMSP2_00560"/>
<evidence type="ECO:0000259" key="12">
    <source>
        <dbReference type="PROSITE" id="PS51193"/>
    </source>
</evidence>
<evidence type="ECO:0000256" key="6">
    <source>
        <dbReference type="ARBA" id="ARBA00023004"/>
    </source>
</evidence>
<dbReference type="GO" id="GO:0016818">
    <property type="term" value="F:hydrolase activity, acting on acid anhydrides, in phosphorus-containing anhydrides"/>
    <property type="evidence" value="ECO:0007669"/>
    <property type="project" value="InterPro"/>
</dbReference>
<evidence type="ECO:0000313" key="14">
    <source>
        <dbReference type="Proteomes" id="UP000188181"/>
    </source>
</evidence>
<evidence type="ECO:0000256" key="5">
    <source>
        <dbReference type="ARBA" id="ARBA00022840"/>
    </source>
</evidence>
<keyword evidence="8" id="KW-0238">DNA-binding</keyword>
<dbReference type="SUPFAM" id="SSF52540">
    <property type="entry name" value="P-loop containing nucleoside triphosphate hydrolases"/>
    <property type="match status" value="1"/>
</dbReference>